<name>A0A0G4G8S7_9ALVE</name>
<dbReference type="EMBL" id="CDMZ01000982">
    <property type="protein sequence ID" value="CEM25128.1"/>
    <property type="molecule type" value="Genomic_DNA"/>
</dbReference>
<reference evidence="2" key="1">
    <citation type="submission" date="2014-11" db="EMBL/GenBank/DDBJ databases">
        <authorList>
            <person name="Otto D Thomas"/>
            <person name="Naeem Raeece"/>
        </authorList>
    </citation>
    <scope>NUCLEOTIDE SEQUENCE</scope>
</reference>
<gene>
    <name evidence="2" type="ORF">Cvel_20750</name>
</gene>
<dbReference type="VEuPathDB" id="CryptoDB:Cvel_20750"/>
<protein>
    <recommendedName>
        <fullName evidence="3">tRNA-splicing endonuclease subunit Sen15 domain-containing protein</fullName>
    </recommendedName>
</protein>
<organism evidence="2">
    <name type="scientific">Chromera velia CCMP2878</name>
    <dbReference type="NCBI Taxonomy" id="1169474"/>
    <lineage>
        <taxon>Eukaryota</taxon>
        <taxon>Sar</taxon>
        <taxon>Alveolata</taxon>
        <taxon>Colpodellida</taxon>
        <taxon>Chromeraceae</taxon>
        <taxon>Chromera</taxon>
    </lineage>
</organism>
<evidence type="ECO:0000256" key="1">
    <source>
        <dbReference type="SAM" id="MobiDB-lite"/>
    </source>
</evidence>
<accession>A0A0G4G8S7</accession>
<evidence type="ECO:0008006" key="3">
    <source>
        <dbReference type="Google" id="ProtNLM"/>
    </source>
</evidence>
<proteinExistence type="predicted"/>
<evidence type="ECO:0000313" key="2">
    <source>
        <dbReference type="EMBL" id="CEM25128.1"/>
    </source>
</evidence>
<sequence>MSLSAEQLGDFALFSRSFPFLGEHSLKYFVAANHLQKPDPCVKWALTGFVWHSGLGTVFLSAERFEQKDHFAVASTVHVLPLDAKTAVPASGLLQLAEASSSGPPITLAFVDDFGETVLFRLTSVAETDLQTVAEAAGGNREEFKSARQARRERKFQQQQEDWRANSGEKKRTRPSES</sequence>
<feature type="region of interest" description="Disordered" evidence="1">
    <location>
        <begin position="137"/>
        <end position="178"/>
    </location>
</feature>
<feature type="compositionally biased region" description="Basic and acidic residues" evidence="1">
    <location>
        <begin position="161"/>
        <end position="178"/>
    </location>
</feature>
<dbReference type="AlphaFoldDB" id="A0A0G4G8S7"/>